<sequence length="128" mass="15722">MELTLMSRSKRVKEKVKKDHYWYDSVQKKMLHDRGGEMRFRYDPQQKRSVPYLVDHEEWVNKNDYPEIKEWVDNNKSEFDLDIVDIDNRHITVQVSARHFNEIQEDLYRHNITSDWSEPELRRELKNG</sequence>
<dbReference type="AlphaFoldDB" id="A0A0F9N2Y6"/>
<reference evidence="1" key="1">
    <citation type="journal article" date="2015" name="Nature">
        <title>Complex archaea that bridge the gap between prokaryotes and eukaryotes.</title>
        <authorList>
            <person name="Spang A."/>
            <person name="Saw J.H."/>
            <person name="Jorgensen S.L."/>
            <person name="Zaremba-Niedzwiedzka K."/>
            <person name="Martijn J."/>
            <person name="Lind A.E."/>
            <person name="van Eijk R."/>
            <person name="Schleper C."/>
            <person name="Guy L."/>
            <person name="Ettema T.J."/>
        </authorList>
    </citation>
    <scope>NUCLEOTIDE SEQUENCE</scope>
</reference>
<comment type="caution">
    <text evidence="1">The sequence shown here is derived from an EMBL/GenBank/DDBJ whole genome shotgun (WGS) entry which is preliminary data.</text>
</comment>
<accession>A0A0F9N2Y6</accession>
<organism evidence="1">
    <name type="scientific">marine sediment metagenome</name>
    <dbReference type="NCBI Taxonomy" id="412755"/>
    <lineage>
        <taxon>unclassified sequences</taxon>
        <taxon>metagenomes</taxon>
        <taxon>ecological metagenomes</taxon>
    </lineage>
</organism>
<evidence type="ECO:0000313" key="1">
    <source>
        <dbReference type="EMBL" id="KKN06107.1"/>
    </source>
</evidence>
<dbReference type="EMBL" id="LAZR01004727">
    <property type="protein sequence ID" value="KKN06107.1"/>
    <property type="molecule type" value="Genomic_DNA"/>
</dbReference>
<name>A0A0F9N2Y6_9ZZZZ</name>
<gene>
    <name evidence="1" type="ORF">LCGC14_1080660</name>
</gene>
<protein>
    <submittedName>
        <fullName evidence="1">Uncharacterized protein</fullName>
    </submittedName>
</protein>
<proteinExistence type="predicted"/>